<protein>
    <submittedName>
        <fullName evidence="1">Uncharacterized protein</fullName>
    </submittedName>
</protein>
<evidence type="ECO:0000313" key="2">
    <source>
        <dbReference type="Proteomes" id="UP000635628"/>
    </source>
</evidence>
<comment type="caution">
    <text evidence="1">The sequence shown here is derived from an EMBL/GenBank/DDBJ whole genome shotgun (WGS) entry which is preliminary data.</text>
</comment>
<keyword evidence="2" id="KW-1185">Reference proteome</keyword>
<dbReference type="Proteomes" id="UP000635628">
    <property type="component" value="Unassembled WGS sequence"/>
</dbReference>
<gene>
    <name evidence="1" type="ORF">AZO1586R_1825</name>
</gene>
<accession>A0ACA8ZUG2</accession>
<organism evidence="1 2">
    <name type="scientific">Bathymodiolus azoricus thioautotrophic gill symbiont</name>
    <dbReference type="NCBI Taxonomy" id="235205"/>
    <lineage>
        <taxon>Bacteria</taxon>
        <taxon>Pseudomonadati</taxon>
        <taxon>Pseudomonadota</taxon>
        <taxon>Gammaproteobacteria</taxon>
        <taxon>sulfur-oxidizing symbionts</taxon>
    </lineage>
</organism>
<reference evidence="1" key="1">
    <citation type="submission" date="2020-05" db="EMBL/GenBank/DDBJ databases">
        <authorList>
            <person name="Petersen J."/>
            <person name="Sayavedra L."/>
        </authorList>
    </citation>
    <scope>NUCLEOTIDE SEQUENCE</scope>
    <source>
        <strain evidence="1">B azoricus SOX Menez Gwen</strain>
    </source>
</reference>
<evidence type="ECO:0000313" key="1">
    <source>
        <dbReference type="EMBL" id="CAB5504877.1"/>
    </source>
</evidence>
<dbReference type="EMBL" id="CAESAP020000270">
    <property type="protein sequence ID" value="CAB5504877.1"/>
    <property type="molecule type" value="Genomic_DNA"/>
</dbReference>
<sequence length="355" mass="41300">KELNLSSTFEAIPKSINKNDSSIIWVNENIAKPLEKTFLINNEICTAEITSAMIKNKDGEFQSIFPSLREDRIEYAIISLASKQIVDLDTDKKNNRVFILRTSYYQVQKEIVEAINRREGKNLKPSSSPYNVSDIKKALEVLKITSIRVNNKNGKKQYLFNRIKDMYLEDKKVVIELGSMVADYINVGDWRATDKDSILASKGAYELKMRVLLNMNFRYATENSVYNPSLDFLIEKLGISKDTNKRTALQMVVRILEKMQEVEKIEVEKKYSGKKLENAIFKIYPSKEFVSVMINNNKLTKRTKDNEYALENEKDIFVKPLKSEFNTELEYKEAKQKYEQKKIKKIQTKMKGKFN</sequence>
<proteinExistence type="predicted"/>
<feature type="non-terminal residue" evidence="1">
    <location>
        <position position="1"/>
    </location>
</feature>
<name>A0ACA8ZUG2_9GAMM</name>